<dbReference type="GO" id="GO:0007606">
    <property type="term" value="P:sensory perception of chemical stimulus"/>
    <property type="evidence" value="ECO:0007669"/>
    <property type="project" value="InterPro"/>
</dbReference>
<reference evidence="3" key="1">
    <citation type="submission" date="2023-10" db="EMBL/GenBank/DDBJ databases">
        <title>Genome assembly of Pristionchus species.</title>
        <authorList>
            <person name="Yoshida K."/>
            <person name="Sommer R.J."/>
        </authorList>
    </citation>
    <scope>NUCLEOTIDE SEQUENCE</scope>
    <source>
        <strain evidence="3">RS0144</strain>
    </source>
</reference>
<keyword evidence="2" id="KW-1133">Transmembrane helix</keyword>
<feature type="transmembrane region" description="Helical" evidence="2">
    <location>
        <begin position="12"/>
        <end position="33"/>
    </location>
</feature>
<feature type="non-terminal residue" evidence="3">
    <location>
        <position position="1"/>
    </location>
</feature>
<dbReference type="EMBL" id="BTSX01000001">
    <property type="protein sequence ID" value="GMS78592.1"/>
    <property type="molecule type" value="Genomic_DNA"/>
</dbReference>
<keyword evidence="2" id="KW-0812">Transmembrane</keyword>
<dbReference type="PANTHER" id="PTHR47521">
    <property type="entry name" value="SERPENTINE RECEPTOR, CLASS E (EPSILON)-RELATED"/>
    <property type="match status" value="1"/>
</dbReference>
<dbReference type="PANTHER" id="PTHR47521:SF18">
    <property type="entry name" value="G PROTEIN-COUPLED RECEPTOR-RELATED"/>
    <property type="match status" value="1"/>
</dbReference>
<feature type="transmembrane region" description="Helical" evidence="2">
    <location>
        <begin position="239"/>
        <end position="259"/>
    </location>
</feature>
<protein>
    <recommendedName>
        <fullName evidence="5">G protein-coupled receptor</fullName>
    </recommendedName>
</protein>
<dbReference type="InterPro" id="IPR052860">
    <property type="entry name" value="NRL-GPCR1"/>
</dbReference>
<sequence>GRMAPASDYLFLSIETVVNGLSMIAMIPCLSTLLRTQGMHGNCKVLLVTSAFVQSFLLCVQMALFAHNFITENLLPVNNEKEVPFLMVQNGFFITSSNLSMVLVLERTYAVWSAAHYERISRHIAPLIILIGGCLAAALANVYAIYWHGWFLEAAYILYGIEGFTLVVSILIIVYARRKFRSLPFDDDRLKAKYQVKEVLNFTSSLLPSVIVSVVMHTLSLVPSLLFYNQVIEWPLCCLVYFSAHSLSCIFTKLTLIACHKGMRQRFQLLFVERLGTPKGARIGKDAEKEGKEYFDQLKAAWNA</sequence>
<gene>
    <name evidence="3" type="ORF">PENTCL1PPCAC_767</name>
</gene>
<dbReference type="AlphaFoldDB" id="A0AAV5S894"/>
<feature type="transmembrane region" description="Helical" evidence="2">
    <location>
        <begin position="126"/>
        <end position="148"/>
    </location>
</feature>
<feature type="transmembrane region" description="Helical" evidence="2">
    <location>
        <begin position="45"/>
        <end position="66"/>
    </location>
</feature>
<keyword evidence="2" id="KW-0472">Membrane</keyword>
<feature type="transmembrane region" description="Helical" evidence="2">
    <location>
        <begin position="86"/>
        <end position="105"/>
    </location>
</feature>
<evidence type="ECO:0000313" key="4">
    <source>
        <dbReference type="Proteomes" id="UP001432027"/>
    </source>
</evidence>
<accession>A0AAV5S894</accession>
<comment type="similarity">
    <text evidence="1">Belongs to the nematode receptor-like protein sre family.</text>
</comment>
<dbReference type="InterPro" id="IPR004151">
    <property type="entry name" value="7TM_GPCR_serpentine_rcpt_Sre"/>
</dbReference>
<feature type="transmembrane region" description="Helical" evidence="2">
    <location>
        <begin position="154"/>
        <end position="176"/>
    </location>
</feature>
<dbReference type="SUPFAM" id="SSF81321">
    <property type="entry name" value="Family A G protein-coupled receptor-like"/>
    <property type="match status" value="1"/>
</dbReference>
<organism evidence="3 4">
    <name type="scientific">Pristionchus entomophagus</name>
    <dbReference type="NCBI Taxonomy" id="358040"/>
    <lineage>
        <taxon>Eukaryota</taxon>
        <taxon>Metazoa</taxon>
        <taxon>Ecdysozoa</taxon>
        <taxon>Nematoda</taxon>
        <taxon>Chromadorea</taxon>
        <taxon>Rhabditida</taxon>
        <taxon>Rhabditina</taxon>
        <taxon>Diplogasteromorpha</taxon>
        <taxon>Diplogasteroidea</taxon>
        <taxon>Neodiplogasteridae</taxon>
        <taxon>Pristionchus</taxon>
    </lineage>
</organism>
<keyword evidence="4" id="KW-1185">Reference proteome</keyword>
<dbReference type="Proteomes" id="UP001432027">
    <property type="component" value="Unassembled WGS sequence"/>
</dbReference>
<name>A0AAV5S894_9BILA</name>
<evidence type="ECO:0000256" key="1">
    <source>
        <dbReference type="ARBA" id="ARBA00006803"/>
    </source>
</evidence>
<dbReference type="GO" id="GO:0016020">
    <property type="term" value="C:membrane"/>
    <property type="evidence" value="ECO:0007669"/>
    <property type="project" value="InterPro"/>
</dbReference>
<comment type="caution">
    <text evidence="3">The sequence shown here is derived from an EMBL/GenBank/DDBJ whole genome shotgun (WGS) entry which is preliminary data.</text>
</comment>
<proteinExistence type="inferred from homology"/>
<feature type="transmembrane region" description="Helical" evidence="2">
    <location>
        <begin position="199"/>
        <end position="219"/>
    </location>
</feature>
<evidence type="ECO:0008006" key="5">
    <source>
        <dbReference type="Google" id="ProtNLM"/>
    </source>
</evidence>
<evidence type="ECO:0000256" key="2">
    <source>
        <dbReference type="SAM" id="Phobius"/>
    </source>
</evidence>
<dbReference type="Pfam" id="PF03125">
    <property type="entry name" value="Sre"/>
    <property type="match status" value="1"/>
</dbReference>
<evidence type="ECO:0000313" key="3">
    <source>
        <dbReference type="EMBL" id="GMS78592.1"/>
    </source>
</evidence>